<dbReference type="InterPro" id="IPR051059">
    <property type="entry name" value="VerF-like"/>
</dbReference>
<feature type="domain" description="C2H2-type" evidence="9">
    <location>
        <begin position="272"/>
        <end position="301"/>
    </location>
</feature>
<dbReference type="InterPro" id="IPR036236">
    <property type="entry name" value="Znf_C2H2_sf"/>
</dbReference>
<dbReference type="GO" id="GO:0008270">
    <property type="term" value="F:zinc ion binding"/>
    <property type="evidence" value="ECO:0007669"/>
    <property type="project" value="UniProtKB-KW"/>
</dbReference>
<evidence type="ECO:0000256" key="3">
    <source>
        <dbReference type="ARBA" id="ARBA00022737"/>
    </source>
</evidence>
<keyword evidence="6" id="KW-0539">Nucleus</keyword>
<evidence type="ECO:0000256" key="5">
    <source>
        <dbReference type="ARBA" id="ARBA00022833"/>
    </source>
</evidence>
<keyword evidence="10" id="KW-0238">DNA-binding</keyword>
<feature type="compositionally biased region" description="Basic residues" evidence="8">
    <location>
        <begin position="65"/>
        <end position="78"/>
    </location>
</feature>
<evidence type="ECO:0000256" key="6">
    <source>
        <dbReference type="ARBA" id="ARBA00023242"/>
    </source>
</evidence>
<keyword evidence="2" id="KW-0479">Metal-binding</keyword>
<name>A0A167YWQ9_9HYPO</name>
<feature type="region of interest" description="Disordered" evidence="8">
    <location>
        <begin position="294"/>
        <end position="336"/>
    </location>
</feature>
<dbReference type="PROSITE" id="PS50157">
    <property type="entry name" value="ZINC_FINGER_C2H2_2"/>
    <property type="match status" value="1"/>
</dbReference>
<dbReference type="STRING" id="1081102.A0A167YWQ9"/>
<keyword evidence="4 7" id="KW-0863">Zinc-finger</keyword>
<dbReference type="OrthoDB" id="6077919at2759"/>
<dbReference type="SMART" id="SM00355">
    <property type="entry name" value="ZnF_C2H2"/>
    <property type="match status" value="2"/>
</dbReference>
<evidence type="ECO:0000256" key="7">
    <source>
        <dbReference type="PROSITE-ProRule" id="PRU00042"/>
    </source>
</evidence>
<proteinExistence type="predicted"/>
<comment type="caution">
    <text evidence="10">The sequence shown here is derived from an EMBL/GenBank/DDBJ whole genome shotgun (WGS) entry which is preliminary data.</text>
</comment>
<keyword evidence="3" id="KW-0677">Repeat</keyword>
<keyword evidence="5" id="KW-0862">Zinc</keyword>
<dbReference type="Proteomes" id="UP000076874">
    <property type="component" value="Unassembled WGS sequence"/>
</dbReference>
<dbReference type="GO" id="GO:0000978">
    <property type="term" value="F:RNA polymerase II cis-regulatory region sequence-specific DNA binding"/>
    <property type="evidence" value="ECO:0007669"/>
    <property type="project" value="InterPro"/>
</dbReference>
<dbReference type="AlphaFoldDB" id="A0A167YWQ9"/>
<evidence type="ECO:0000259" key="9">
    <source>
        <dbReference type="PROSITE" id="PS50157"/>
    </source>
</evidence>
<evidence type="ECO:0000313" key="11">
    <source>
        <dbReference type="Proteomes" id="UP000076874"/>
    </source>
</evidence>
<gene>
    <name evidence="10" type="ORF">SPI_01361</name>
</gene>
<accession>A0A167YWQ9</accession>
<dbReference type="InterPro" id="IPR013087">
    <property type="entry name" value="Znf_C2H2_type"/>
</dbReference>
<keyword evidence="11" id="KW-1185">Reference proteome</keyword>
<dbReference type="GO" id="GO:0000785">
    <property type="term" value="C:chromatin"/>
    <property type="evidence" value="ECO:0007669"/>
    <property type="project" value="TreeGrafter"/>
</dbReference>
<evidence type="ECO:0000256" key="4">
    <source>
        <dbReference type="ARBA" id="ARBA00022771"/>
    </source>
</evidence>
<feature type="compositionally biased region" description="Basic and acidic residues" evidence="8">
    <location>
        <begin position="294"/>
        <end position="312"/>
    </location>
</feature>
<dbReference type="EMBL" id="AZHD01000002">
    <property type="protein sequence ID" value="OAA66785.1"/>
    <property type="molecule type" value="Genomic_DNA"/>
</dbReference>
<dbReference type="GO" id="GO:0000981">
    <property type="term" value="F:DNA-binding transcription factor activity, RNA polymerase II-specific"/>
    <property type="evidence" value="ECO:0007669"/>
    <property type="project" value="InterPro"/>
</dbReference>
<dbReference type="GO" id="GO:0005634">
    <property type="term" value="C:nucleus"/>
    <property type="evidence" value="ECO:0007669"/>
    <property type="project" value="UniProtKB-SubCell"/>
</dbReference>
<organism evidence="10 11">
    <name type="scientific">Niveomyces insectorum RCEF 264</name>
    <dbReference type="NCBI Taxonomy" id="1081102"/>
    <lineage>
        <taxon>Eukaryota</taxon>
        <taxon>Fungi</taxon>
        <taxon>Dikarya</taxon>
        <taxon>Ascomycota</taxon>
        <taxon>Pezizomycotina</taxon>
        <taxon>Sordariomycetes</taxon>
        <taxon>Hypocreomycetidae</taxon>
        <taxon>Hypocreales</taxon>
        <taxon>Cordycipitaceae</taxon>
        <taxon>Niveomyces</taxon>
    </lineage>
</organism>
<dbReference type="PROSITE" id="PS00028">
    <property type="entry name" value="ZINC_FINGER_C2H2_1"/>
    <property type="match status" value="1"/>
</dbReference>
<evidence type="ECO:0000313" key="10">
    <source>
        <dbReference type="EMBL" id="OAA66785.1"/>
    </source>
</evidence>
<comment type="subcellular location">
    <subcellularLocation>
        <location evidence="1">Nucleus</location>
    </subcellularLocation>
</comment>
<dbReference type="SUPFAM" id="SSF57667">
    <property type="entry name" value="beta-beta-alpha zinc fingers"/>
    <property type="match status" value="1"/>
</dbReference>
<evidence type="ECO:0000256" key="8">
    <source>
        <dbReference type="SAM" id="MobiDB-lite"/>
    </source>
</evidence>
<reference evidence="10 11" key="1">
    <citation type="journal article" date="2016" name="Genome Biol. Evol.">
        <title>Divergent and convergent evolution of fungal pathogenicity.</title>
        <authorList>
            <person name="Shang Y."/>
            <person name="Xiao G."/>
            <person name="Zheng P."/>
            <person name="Cen K."/>
            <person name="Zhan S."/>
            <person name="Wang C."/>
        </authorList>
    </citation>
    <scope>NUCLEOTIDE SEQUENCE [LARGE SCALE GENOMIC DNA]</scope>
    <source>
        <strain evidence="10 11">RCEF 264</strain>
    </source>
</reference>
<dbReference type="PANTHER" id="PTHR40626">
    <property type="entry name" value="MIP31509P"/>
    <property type="match status" value="1"/>
</dbReference>
<protein>
    <submittedName>
        <fullName evidence="10">Zinc finger, C2H2-type/integrase, DNA-binding protein</fullName>
    </submittedName>
</protein>
<evidence type="ECO:0000256" key="1">
    <source>
        <dbReference type="ARBA" id="ARBA00004123"/>
    </source>
</evidence>
<feature type="region of interest" description="Disordered" evidence="8">
    <location>
        <begin position="1"/>
        <end position="108"/>
    </location>
</feature>
<dbReference type="PANTHER" id="PTHR40626:SF30">
    <property type="entry name" value="FINGER DOMAIN PROTEIN, PUTATIVE (AFU_ORTHOLOGUE AFUA_4G13600)-RELATED"/>
    <property type="match status" value="1"/>
</dbReference>
<evidence type="ECO:0000256" key="2">
    <source>
        <dbReference type="ARBA" id="ARBA00022723"/>
    </source>
</evidence>
<feature type="compositionally biased region" description="Polar residues" evidence="8">
    <location>
        <begin position="22"/>
        <end position="45"/>
    </location>
</feature>
<dbReference type="Gene3D" id="3.30.160.60">
    <property type="entry name" value="Classic Zinc Finger"/>
    <property type="match status" value="1"/>
</dbReference>
<sequence length="368" mass="39434">MGSSSLSLAYILEPNEDEQDSAAASYQQQPDAFHPQETTASYRGSHSSDSKHHTTGRSSSSSSSSHHHHNHHHHHSSHHQSSSSSKSKSGKKSSRSAAVTTDPASVDDFGGLGHASASYAMDQHGNYIAVPDTGYADGGYYDHPGDRNPYHYGLAPEQPYHGYGSMAETGVMPHTEAAMAGGYGTTAMAVPDYGHLQGMDPGHAGMVPATSQQPLAAPHADENVRITPVTGRISRAKKGQPVHMCEICVPPRPYSRAEHLRRHQLGHGKPNFHCRYPGCNGAFYRSDLLARHEAKHAENEKAHKTSGDDGKKPGSSGRRGSAPPVDPNAGSRAASGSVRSYSYFLLLSESTSRDSNTMNLVLRLARGK</sequence>